<dbReference type="FunCoup" id="A0A3Q7J4K7">
    <property type="interactions" value="2"/>
</dbReference>
<keyword evidence="3" id="KW-1185">Reference proteome</keyword>
<evidence type="ECO:0008006" key="4">
    <source>
        <dbReference type="Google" id="ProtNLM"/>
    </source>
</evidence>
<keyword evidence="1" id="KW-1133">Transmembrane helix</keyword>
<keyword evidence="1" id="KW-0812">Transmembrane</keyword>
<dbReference type="STRING" id="4081.A0A3Q7J4K7"/>
<evidence type="ECO:0000313" key="3">
    <source>
        <dbReference type="Proteomes" id="UP000004994"/>
    </source>
</evidence>
<protein>
    <recommendedName>
        <fullName evidence="4">Glycine-rich protein</fullName>
    </recommendedName>
</protein>
<dbReference type="Proteomes" id="UP000004994">
    <property type="component" value="Chromosome 9"/>
</dbReference>
<reference evidence="2" key="2">
    <citation type="submission" date="2019-01" db="UniProtKB">
        <authorList>
            <consortium name="EnsemblPlants"/>
        </authorList>
    </citation>
    <scope>IDENTIFICATION</scope>
    <source>
        <strain evidence="2">cv. Heinz 1706</strain>
    </source>
</reference>
<sequence length="127" mass="13907">SFSPLNYHNLNIVSYLYQVRGKMGLKAFIILSLVLAIFAIVTSHVAARELAESFTTTMENTKENEVNDAKYPGGGYGGYPGRGRGGYGGGYCSYGCCERNYYGNGCNRCCYSKSEAMNKVTQAKPHN</sequence>
<feature type="transmembrane region" description="Helical" evidence="1">
    <location>
        <begin position="27"/>
        <end position="47"/>
    </location>
</feature>
<dbReference type="EnsemblPlants" id="Solyc09g092710.3.1">
    <property type="protein sequence ID" value="Solyc09g092710.3.1"/>
    <property type="gene ID" value="Solyc09g092710.3"/>
</dbReference>
<dbReference type="AlphaFoldDB" id="A0A3Q7J4K7"/>
<dbReference type="PANTHER" id="PTHR37389:SF41">
    <property type="entry name" value="GLYCINE-RICH PROTEIN 3 SHORT ISOFORM-LIKE"/>
    <property type="match status" value="1"/>
</dbReference>
<proteinExistence type="predicted"/>
<dbReference type="PANTHER" id="PTHR37389">
    <property type="entry name" value="NODULIN-24"/>
    <property type="match status" value="1"/>
</dbReference>
<keyword evidence="1" id="KW-0472">Membrane</keyword>
<dbReference type="Pfam" id="PF07172">
    <property type="entry name" value="GRP"/>
    <property type="match status" value="1"/>
</dbReference>
<evidence type="ECO:0000256" key="1">
    <source>
        <dbReference type="SAM" id="Phobius"/>
    </source>
</evidence>
<dbReference type="OMA" id="AHGCCSK"/>
<dbReference type="InterPro" id="IPR010800">
    <property type="entry name" value="GRP"/>
</dbReference>
<dbReference type="InParanoid" id="A0A3Q7J4K7"/>
<accession>A0A3Q7J4K7</accession>
<evidence type="ECO:0000313" key="2">
    <source>
        <dbReference type="EnsemblPlants" id="Solyc09g092710.3.1"/>
    </source>
</evidence>
<name>A0A3Q7J4K7_SOLLC</name>
<dbReference type="Gramene" id="Solyc09g092710.3.1">
    <property type="protein sequence ID" value="Solyc09g092710.3.1"/>
    <property type="gene ID" value="Solyc09g092710.3"/>
</dbReference>
<reference evidence="2" key="1">
    <citation type="journal article" date="2012" name="Nature">
        <title>The tomato genome sequence provides insights into fleshy fruit evolution.</title>
        <authorList>
            <consortium name="Tomato Genome Consortium"/>
        </authorList>
    </citation>
    <scope>NUCLEOTIDE SEQUENCE [LARGE SCALE GENOMIC DNA]</scope>
    <source>
        <strain evidence="2">cv. Heinz 1706</strain>
    </source>
</reference>
<organism evidence="2">
    <name type="scientific">Solanum lycopersicum</name>
    <name type="common">Tomato</name>
    <name type="synonym">Lycopersicon esculentum</name>
    <dbReference type="NCBI Taxonomy" id="4081"/>
    <lineage>
        <taxon>Eukaryota</taxon>
        <taxon>Viridiplantae</taxon>
        <taxon>Streptophyta</taxon>
        <taxon>Embryophyta</taxon>
        <taxon>Tracheophyta</taxon>
        <taxon>Spermatophyta</taxon>
        <taxon>Magnoliopsida</taxon>
        <taxon>eudicotyledons</taxon>
        <taxon>Gunneridae</taxon>
        <taxon>Pentapetalae</taxon>
        <taxon>asterids</taxon>
        <taxon>lamiids</taxon>
        <taxon>Solanales</taxon>
        <taxon>Solanaceae</taxon>
        <taxon>Solanoideae</taxon>
        <taxon>Solaneae</taxon>
        <taxon>Solanum</taxon>
        <taxon>Solanum subgen. Lycopersicon</taxon>
    </lineage>
</organism>